<protein>
    <submittedName>
        <fullName evidence="1">Uncharacterized protein</fullName>
    </submittedName>
</protein>
<dbReference type="EMBL" id="JARAKH010000008">
    <property type="protein sequence ID" value="KAK8401896.1"/>
    <property type="molecule type" value="Genomic_DNA"/>
</dbReference>
<sequence length="160" mass="17513">MSITPGPYMGTDYLLLVSTSYVSPCSSPGYLPNWRLSFSGWNLFERTLSNPSDISVSLSDTVMCILILEEAVCVKTIILAHCTSLLATTLAKSSWDFFHAMDACKTYTSPPLTVGADSLLEDVHKADVMASHFTEKIGFHSPLSTRALDSTWAWALSLQP</sequence>
<organism evidence="1 2">
    <name type="scientific">Scylla paramamosain</name>
    <name type="common">Mud crab</name>
    <dbReference type="NCBI Taxonomy" id="85552"/>
    <lineage>
        <taxon>Eukaryota</taxon>
        <taxon>Metazoa</taxon>
        <taxon>Ecdysozoa</taxon>
        <taxon>Arthropoda</taxon>
        <taxon>Crustacea</taxon>
        <taxon>Multicrustacea</taxon>
        <taxon>Malacostraca</taxon>
        <taxon>Eumalacostraca</taxon>
        <taxon>Eucarida</taxon>
        <taxon>Decapoda</taxon>
        <taxon>Pleocyemata</taxon>
        <taxon>Brachyura</taxon>
        <taxon>Eubrachyura</taxon>
        <taxon>Portunoidea</taxon>
        <taxon>Portunidae</taxon>
        <taxon>Portuninae</taxon>
        <taxon>Scylla</taxon>
    </lineage>
</organism>
<proteinExistence type="predicted"/>
<gene>
    <name evidence="1" type="ORF">O3P69_001179</name>
</gene>
<keyword evidence="2" id="KW-1185">Reference proteome</keyword>
<evidence type="ECO:0000313" key="1">
    <source>
        <dbReference type="EMBL" id="KAK8401896.1"/>
    </source>
</evidence>
<reference evidence="1 2" key="1">
    <citation type="submission" date="2023-03" db="EMBL/GenBank/DDBJ databases">
        <title>High-quality genome of Scylla paramamosain provides insights in environmental adaptation.</title>
        <authorList>
            <person name="Zhang L."/>
        </authorList>
    </citation>
    <scope>NUCLEOTIDE SEQUENCE [LARGE SCALE GENOMIC DNA]</scope>
    <source>
        <strain evidence="1">LZ_2023a</strain>
        <tissue evidence="1">Muscle</tissue>
    </source>
</reference>
<comment type="caution">
    <text evidence="1">The sequence shown here is derived from an EMBL/GenBank/DDBJ whole genome shotgun (WGS) entry which is preliminary data.</text>
</comment>
<dbReference type="AlphaFoldDB" id="A0AAW0UPU2"/>
<accession>A0AAW0UPU2</accession>
<dbReference type="Proteomes" id="UP001487740">
    <property type="component" value="Unassembled WGS sequence"/>
</dbReference>
<name>A0AAW0UPU2_SCYPA</name>
<evidence type="ECO:0000313" key="2">
    <source>
        <dbReference type="Proteomes" id="UP001487740"/>
    </source>
</evidence>